<dbReference type="Gene3D" id="3.90.176.10">
    <property type="entry name" value="Toxin ADP-ribosyltransferase, Chain A, domain 1"/>
    <property type="match status" value="1"/>
</dbReference>
<dbReference type="Proteomes" id="UP000681722">
    <property type="component" value="Unassembled WGS sequence"/>
</dbReference>
<dbReference type="SUPFAM" id="SSF56399">
    <property type="entry name" value="ADP-ribosylation"/>
    <property type="match status" value="1"/>
</dbReference>
<name>A0A814T501_9BILA</name>
<evidence type="ECO:0000313" key="2">
    <source>
        <dbReference type="EMBL" id="CAF3917016.1"/>
    </source>
</evidence>
<dbReference type="Proteomes" id="UP000663829">
    <property type="component" value="Unassembled WGS sequence"/>
</dbReference>
<organism evidence="1 3">
    <name type="scientific">Didymodactylos carnosus</name>
    <dbReference type="NCBI Taxonomy" id="1234261"/>
    <lineage>
        <taxon>Eukaryota</taxon>
        <taxon>Metazoa</taxon>
        <taxon>Spiralia</taxon>
        <taxon>Gnathifera</taxon>
        <taxon>Rotifera</taxon>
        <taxon>Eurotatoria</taxon>
        <taxon>Bdelloidea</taxon>
        <taxon>Philodinida</taxon>
        <taxon>Philodinidae</taxon>
        <taxon>Didymodactylos</taxon>
    </lineage>
</organism>
<dbReference type="OrthoDB" id="423533at2759"/>
<dbReference type="AlphaFoldDB" id="A0A814T501"/>
<proteinExistence type="predicted"/>
<keyword evidence="3" id="KW-1185">Reference proteome</keyword>
<dbReference type="PROSITE" id="PS51996">
    <property type="entry name" value="TR_MART"/>
    <property type="match status" value="1"/>
</dbReference>
<dbReference type="EMBL" id="CAJNOQ010006967">
    <property type="protein sequence ID" value="CAF1153519.1"/>
    <property type="molecule type" value="Genomic_DNA"/>
</dbReference>
<comment type="caution">
    <text evidence="1">The sequence shown here is derived from an EMBL/GenBank/DDBJ whole genome shotgun (WGS) entry which is preliminary data.</text>
</comment>
<evidence type="ECO:0000313" key="3">
    <source>
        <dbReference type="Proteomes" id="UP000663829"/>
    </source>
</evidence>
<reference evidence="1" key="1">
    <citation type="submission" date="2021-02" db="EMBL/GenBank/DDBJ databases">
        <authorList>
            <person name="Nowell W R."/>
        </authorList>
    </citation>
    <scope>NUCLEOTIDE SEQUENCE</scope>
</reference>
<dbReference type="EMBL" id="CAJOBC010006967">
    <property type="protein sequence ID" value="CAF3917016.1"/>
    <property type="molecule type" value="Genomic_DNA"/>
</dbReference>
<sequence>MASIYLSSSAQQQLARISDIQSEPRRTLTPIQGYQNLPLVTLEKSIEPLTDLIEDIEAMAYNAVQQTQELSAIPDGFTVNESASLRLYSMEWKPGSLYTILNRILRSEDRELQESFFYYLKLFLTALWKLPPTGRIHVQRGIKLDLSEEYPEGKTFTWWGCSSTTQSIKMLESEKFLGKGGIRTLLNIDCSSGKIIKYHSAYTH</sequence>
<protein>
    <recommendedName>
        <fullName evidence="4">Mono(ADP-ribosyl)transferase</fullName>
    </recommendedName>
</protein>
<evidence type="ECO:0008006" key="4">
    <source>
        <dbReference type="Google" id="ProtNLM"/>
    </source>
</evidence>
<accession>A0A814T501</accession>
<evidence type="ECO:0000313" key="1">
    <source>
        <dbReference type="EMBL" id="CAF1153519.1"/>
    </source>
</evidence>
<gene>
    <name evidence="1" type="ORF">GPM918_LOCUS21307</name>
    <name evidence="2" type="ORF">SRO942_LOCUS21304</name>
</gene>